<evidence type="ECO:0000313" key="2">
    <source>
        <dbReference type="Proteomes" id="UP000229901"/>
    </source>
</evidence>
<evidence type="ECO:0000313" key="1">
    <source>
        <dbReference type="EMBL" id="PIR93853.1"/>
    </source>
</evidence>
<sequence>MIFGKIFKSNNDPEGYIGYFNLKDWWLNTFTEEERNHMVAIFQPMGASRDTLIKGNFEMLSNSSPLSFLTSLTGWFDNPRDRSLAHKIISKAEDFIGTEKDMLNLHFFYPTKMKLFYKNRDSDSKSLQISIDSALKQIEIAEKAAAAFKKEYPDSPLPAHEGYSQFCIILEKQGKFDEAIKYAKQAKDQGWNDDWDNRIAKCQKKMEKLQQK</sequence>
<dbReference type="AlphaFoldDB" id="A0A2H0V445"/>
<dbReference type="Proteomes" id="UP000229901">
    <property type="component" value="Unassembled WGS sequence"/>
</dbReference>
<accession>A0A2H0V445</accession>
<dbReference type="EMBL" id="PFAP01000033">
    <property type="protein sequence ID" value="PIR93853.1"/>
    <property type="molecule type" value="Genomic_DNA"/>
</dbReference>
<reference evidence="2" key="1">
    <citation type="submission" date="2017-09" db="EMBL/GenBank/DDBJ databases">
        <title>Depth-based differentiation of microbial function through sediment-hosted aquifers and enrichment of novel symbionts in the deep terrestrial subsurface.</title>
        <authorList>
            <person name="Probst A.J."/>
            <person name="Ladd B."/>
            <person name="Jarett J.K."/>
            <person name="Geller-Mcgrath D.E."/>
            <person name="Sieber C.M.K."/>
            <person name="Emerson J.B."/>
            <person name="Anantharaman K."/>
            <person name="Thomas B.C."/>
            <person name="Malmstrom R."/>
            <person name="Stieglmeier M."/>
            <person name="Klingl A."/>
            <person name="Woyke T."/>
            <person name="Ryan C.M."/>
            <person name="Banfield J.F."/>
        </authorList>
    </citation>
    <scope>NUCLEOTIDE SEQUENCE [LARGE SCALE GENOMIC DNA]</scope>
</reference>
<comment type="caution">
    <text evidence="1">The sequence shown here is derived from an EMBL/GenBank/DDBJ whole genome shotgun (WGS) entry which is preliminary data.</text>
</comment>
<organism evidence="1 2">
    <name type="scientific">Candidatus Falkowbacteria bacterium CG10_big_fil_rev_8_21_14_0_10_39_11</name>
    <dbReference type="NCBI Taxonomy" id="1974565"/>
    <lineage>
        <taxon>Bacteria</taxon>
        <taxon>Candidatus Falkowiibacteriota</taxon>
    </lineage>
</organism>
<protein>
    <submittedName>
        <fullName evidence="1">Uncharacterized protein</fullName>
    </submittedName>
</protein>
<name>A0A2H0V445_9BACT</name>
<proteinExistence type="predicted"/>
<gene>
    <name evidence="1" type="ORF">COT97_04370</name>
</gene>